<evidence type="ECO:0000313" key="1">
    <source>
        <dbReference type="EMBL" id="GAA2471461.1"/>
    </source>
</evidence>
<comment type="caution">
    <text evidence="1">The sequence shown here is derived from an EMBL/GenBank/DDBJ whole genome shotgun (WGS) entry which is preliminary data.</text>
</comment>
<name>A0ABP5XYI4_STRLO</name>
<dbReference type="RefSeq" id="WP_344398020.1">
    <property type="nucleotide sequence ID" value="NZ_BAAASG010000001.1"/>
</dbReference>
<dbReference type="EMBL" id="BAAASG010000001">
    <property type="protein sequence ID" value="GAA2471461.1"/>
    <property type="molecule type" value="Genomic_DNA"/>
</dbReference>
<sequence>MRLGAATARVGFLGALKRLLGLAGTGAAGRVLGLAEVLETAERKPGPVAAPGPVGVLLARVVRASAADVMPDPVEAEGLGG</sequence>
<evidence type="ECO:0000313" key="2">
    <source>
        <dbReference type="Proteomes" id="UP001501777"/>
    </source>
</evidence>
<accession>A0ABP5XYI4</accession>
<gene>
    <name evidence="1" type="ORF">GCM10010276_02170</name>
</gene>
<reference evidence="2" key="1">
    <citation type="journal article" date="2019" name="Int. J. Syst. Evol. Microbiol.">
        <title>The Global Catalogue of Microorganisms (GCM) 10K type strain sequencing project: providing services to taxonomists for standard genome sequencing and annotation.</title>
        <authorList>
            <consortium name="The Broad Institute Genomics Platform"/>
            <consortium name="The Broad Institute Genome Sequencing Center for Infectious Disease"/>
            <person name="Wu L."/>
            <person name="Ma J."/>
        </authorList>
    </citation>
    <scope>NUCLEOTIDE SEQUENCE [LARGE SCALE GENOMIC DNA]</scope>
    <source>
        <strain evidence="2">JCM 4395</strain>
    </source>
</reference>
<organism evidence="1 2">
    <name type="scientific">Streptomyces longisporus</name>
    <dbReference type="NCBI Taxonomy" id="1948"/>
    <lineage>
        <taxon>Bacteria</taxon>
        <taxon>Bacillati</taxon>
        <taxon>Actinomycetota</taxon>
        <taxon>Actinomycetes</taxon>
        <taxon>Kitasatosporales</taxon>
        <taxon>Streptomycetaceae</taxon>
        <taxon>Streptomyces</taxon>
    </lineage>
</organism>
<keyword evidence="2" id="KW-1185">Reference proteome</keyword>
<protein>
    <submittedName>
        <fullName evidence="1">Uncharacterized protein</fullName>
    </submittedName>
</protein>
<proteinExistence type="predicted"/>
<dbReference type="Proteomes" id="UP001501777">
    <property type="component" value="Unassembled WGS sequence"/>
</dbReference>